<dbReference type="AlphaFoldDB" id="A0A8S9ZGX6"/>
<feature type="transmembrane region" description="Helical" evidence="1">
    <location>
        <begin position="62"/>
        <end position="80"/>
    </location>
</feature>
<feature type="transmembrane region" description="Helical" evidence="1">
    <location>
        <begin position="21"/>
        <end position="42"/>
    </location>
</feature>
<keyword evidence="3" id="KW-1185">Reference proteome</keyword>
<evidence type="ECO:0000256" key="1">
    <source>
        <dbReference type="SAM" id="Phobius"/>
    </source>
</evidence>
<keyword evidence="1" id="KW-0472">Membrane</keyword>
<sequence length="313" mass="36043">MSLNSTKNCLTIFPQVTYINLAIYTISLFCTLSTIFYMSRLLYASKFKKAILVSEISDAMQIYLAVNALCGATSLPYLFYKVIFWRLPSIRGNNPMYSNVLFHFISGIFYSLHYAISSILVFILCLDRYLLINTSNMHWQDNKRINFLMSEIIVLIIVYIGVCASYTFEFPLNYNKVVNCETLSCMQLNLKNYPILVIKTCFGVGNVICCILFIKQLYKLDKETIKKLDNRIIKITVIIEILLNVIPGETNLIYKAFTGIPLATYTGESSYLTFSLELAICSSFYWKKFKAQPKTKTQVTILTKQKEVLNYKK</sequence>
<dbReference type="OrthoDB" id="10410623at2759"/>
<name>A0A8S9ZGX6_9BILA</name>
<evidence type="ECO:0000313" key="2">
    <source>
        <dbReference type="EMBL" id="KAF7632491.1"/>
    </source>
</evidence>
<organism evidence="2 3">
    <name type="scientific">Meloidogyne graminicola</name>
    <dbReference type="NCBI Taxonomy" id="189291"/>
    <lineage>
        <taxon>Eukaryota</taxon>
        <taxon>Metazoa</taxon>
        <taxon>Ecdysozoa</taxon>
        <taxon>Nematoda</taxon>
        <taxon>Chromadorea</taxon>
        <taxon>Rhabditida</taxon>
        <taxon>Tylenchina</taxon>
        <taxon>Tylenchomorpha</taxon>
        <taxon>Tylenchoidea</taxon>
        <taxon>Meloidogynidae</taxon>
        <taxon>Meloidogyninae</taxon>
        <taxon>Meloidogyne</taxon>
    </lineage>
</organism>
<dbReference type="Proteomes" id="UP000605970">
    <property type="component" value="Unassembled WGS sequence"/>
</dbReference>
<protein>
    <submittedName>
        <fullName evidence="2">Uncharacterized protein</fullName>
    </submittedName>
</protein>
<reference evidence="2" key="1">
    <citation type="journal article" date="2020" name="Ecol. Evol.">
        <title>Genome structure and content of the rice root-knot nematode (Meloidogyne graminicola).</title>
        <authorList>
            <person name="Phan N.T."/>
            <person name="Danchin E.G.J."/>
            <person name="Klopp C."/>
            <person name="Perfus-Barbeoch L."/>
            <person name="Kozlowski D.K."/>
            <person name="Koutsovoulos G.D."/>
            <person name="Lopez-Roques C."/>
            <person name="Bouchez O."/>
            <person name="Zahm M."/>
            <person name="Besnard G."/>
            <person name="Bellafiore S."/>
        </authorList>
    </citation>
    <scope>NUCLEOTIDE SEQUENCE</scope>
    <source>
        <strain evidence="2">VN-18</strain>
    </source>
</reference>
<comment type="caution">
    <text evidence="2">The sequence shown here is derived from an EMBL/GenBank/DDBJ whole genome shotgun (WGS) entry which is preliminary data.</text>
</comment>
<feature type="transmembrane region" description="Helical" evidence="1">
    <location>
        <begin position="100"/>
        <end position="126"/>
    </location>
</feature>
<keyword evidence="1" id="KW-1133">Transmembrane helix</keyword>
<accession>A0A8S9ZGX6</accession>
<proteinExistence type="predicted"/>
<feature type="transmembrane region" description="Helical" evidence="1">
    <location>
        <begin position="269"/>
        <end position="286"/>
    </location>
</feature>
<feature type="transmembrane region" description="Helical" evidence="1">
    <location>
        <begin position="193"/>
        <end position="214"/>
    </location>
</feature>
<gene>
    <name evidence="2" type="ORF">Mgra_00008092</name>
</gene>
<evidence type="ECO:0000313" key="3">
    <source>
        <dbReference type="Proteomes" id="UP000605970"/>
    </source>
</evidence>
<feature type="transmembrane region" description="Helical" evidence="1">
    <location>
        <begin position="147"/>
        <end position="168"/>
    </location>
</feature>
<feature type="transmembrane region" description="Helical" evidence="1">
    <location>
        <begin position="235"/>
        <end position="257"/>
    </location>
</feature>
<keyword evidence="1" id="KW-0812">Transmembrane</keyword>
<dbReference type="EMBL" id="JABEBT010000101">
    <property type="protein sequence ID" value="KAF7632491.1"/>
    <property type="molecule type" value="Genomic_DNA"/>
</dbReference>